<comment type="caution">
    <text evidence="1">The sequence shown here is derived from an EMBL/GenBank/DDBJ whole genome shotgun (WGS) entry which is preliminary data.</text>
</comment>
<evidence type="ECO:0000313" key="2">
    <source>
        <dbReference type="Proteomes" id="UP001596483"/>
    </source>
</evidence>
<sequence length="118" mass="14136">MPILMKRIYEEAQEDDGTRILVDRVWPRVSREKAKLDLWMKEVAPSDELRKWYGHEKERFGEFRRRYLAELTSGIQKKELERPNKMIDENDGNVTLLYGAKDEKHNQAEVLKKVLEDF</sequence>
<keyword evidence="2" id="KW-1185">Reference proteome</keyword>
<gene>
    <name evidence="1" type="ORF">ACFQQH_16380</name>
</gene>
<dbReference type="PANTHER" id="PTHR36849:SF1">
    <property type="entry name" value="CYTOPLASMIC PROTEIN"/>
    <property type="match status" value="1"/>
</dbReference>
<evidence type="ECO:0000313" key="1">
    <source>
        <dbReference type="EMBL" id="MFC7366710.1"/>
    </source>
</evidence>
<dbReference type="PANTHER" id="PTHR36849">
    <property type="entry name" value="CYTOPLASMIC PROTEIN-RELATED"/>
    <property type="match status" value="1"/>
</dbReference>
<dbReference type="Pfam" id="PF22752">
    <property type="entry name" value="DUF488-N3i"/>
    <property type="match status" value="1"/>
</dbReference>
<organism evidence="1 2">
    <name type="scientific">Bhargavaea changchunensis</name>
    <dbReference type="NCBI Taxonomy" id="2134037"/>
    <lineage>
        <taxon>Bacteria</taxon>
        <taxon>Bacillati</taxon>
        <taxon>Bacillota</taxon>
        <taxon>Bacilli</taxon>
        <taxon>Bacillales</taxon>
        <taxon>Caryophanaceae</taxon>
        <taxon>Bhargavaea</taxon>
    </lineage>
</organism>
<name>A0ABW2NLC1_9BACL</name>
<dbReference type="Proteomes" id="UP001596483">
    <property type="component" value="Unassembled WGS sequence"/>
</dbReference>
<protein>
    <submittedName>
        <fullName evidence="1">DUF488 domain-containing protein</fullName>
    </submittedName>
</protein>
<dbReference type="EMBL" id="JBHTCT010000038">
    <property type="protein sequence ID" value="MFC7366710.1"/>
    <property type="molecule type" value="Genomic_DNA"/>
</dbReference>
<reference evidence="2" key="1">
    <citation type="journal article" date="2019" name="Int. J. Syst. Evol. Microbiol.">
        <title>The Global Catalogue of Microorganisms (GCM) 10K type strain sequencing project: providing services to taxonomists for standard genome sequencing and annotation.</title>
        <authorList>
            <consortium name="The Broad Institute Genomics Platform"/>
            <consortium name="The Broad Institute Genome Sequencing Center for Infectious Disease"/>
            <person name="Wu L."/>
            <person name="Ma J."/>
        </authorList>
    </citation>
    <scope>NUCLEOTIDE SEQUENCE [LARGE SCALE GENOMIC DNA]</scope>
    <source>
        <strain evidence="2">JCM 4738</strain>
    </source>
</reference>
<proteinExistence type="predicted"/>
<accession>A0ABW2NLC1</accession>
<dbReference type="InterPro" id="IPR052552">
    <property type="entry name" value="YeaO-like"/>
</dbReference>